<dbReference type="AlphaFoldDB" id="A0A6B3VZC8"/>
<dbReference type="EMBL" id="JACEIO010000006">
    <property type="protein sequence ID" value="MBA4536336.1"/>
    <property type="molecule type" value="Genomic_DNA"/>
</dbReference>
<organism evidence="2 3">
    <name type="scientific">Bacillus aquiflavi</name>
    <dbReference type="NCBI Taxonomy" id="2672567"/>
    <lineage>
        <taxon>Bacteria</taxon>
        <taxon>Bacillati</taxon>
        <taxon>Bacillota</taxon>
        <taxon>Bacilli</taxon>
        <taxon>Bacillales</taxon>
        <taxon>Bacillaceae</taxon>
        <taxon>Bacillus</taxon>
    </lineage>
</organism>
<reference evidence="1 4" key="2">
    <citation type="submission" date="2020-07" db="EMBL/GenBank/DDBJ databases">
        <authorList>
            <person name="Feng H."/>
        </authorList>
    </citation>
    <scope>NUCLEOTIDE SEQUENCE [LARGE SCALE GENOMIC DNA]</scope>
    <source>
        <strain evidence="1">S-12</strain>
        <strain evidence="4">s-12</strain>
    </source>
</reference>
<keyword evidence="3" id="KW-1185">Reference proteome</keyword>
<protein>
    <submittedName>
        <fullName evidence="2">Uncharacterized protein</fullName>
    </submittedName>
</protein>
<accession>A0A6B3VZC8</accession>
<comment type="caution">
    <text evidence="2">The sequence shown here is derived from an EMBL/GenBank/DDBJ whole genome shotgun (WGS) entry which is preliminary data.</text>
</comment>
<dbReference type="Proteomes" id="UP000472971">
    <property type="component" value="Unassembled WGS sequence"/>
</dbReference>
<name>A0A6B3VZC8_9BACI</name>
<gene>
    <name evidence="2" type="ORF">G4D64_04025</name>
    <name evidence="1" type="ORF">H1Z61_04060</name>
</gene>
<evidence type="ECO:0000313" key="1">
    <source>
        <dbReference type="EMBL" id="MBA4536336.1"/>
    </source>
</evidence>
<reference evidence="2 3" key="1">
    <citation type="submission" date="2020-02" db="EMBL/GenBank/DDBJ databases">
        <title>Bacillus aquiflavi sp. nov., isolated from yellow water of strong flavor Chinese baijiu in Yibin region of China.</title>
        <authorList>
            <person name="Xie J."/>
        </authorList>
    </citation>
    <scope>NUCLEOTIDE SEQUENCE [LARGE SCALE GENOMIC DNA]</scope>
    <source>
        <strain evidence="2 3">3H-10</strain>
    </source>
</reference>
<dbReference type="RefSeq" id="WP_163240369.1">
    <property type="nucleotide sequence ID" value="NZ_JAAIWN010000006.1"/>
</dbReference>
<evidence type="ECO:0000313" key="4">
    <source>
        <dbReference type="Proteomes" id="UP000570010"/>
    </source>
</evidence>
<dbReference type="Proteomes" id="UP000570010">
    <property type="component" value="Unassembled WGS sequence"/>
</dbReference>
<sequence>MRCLNSGLHCIIQNKDQLIEQLSLLTPEKIVSIFGTGYDEVSSMMGNEKMWRYDLCVNNEYEYNDEYDVVDLEALKNNQVQYIVFFTFTNDGHSLSRISLYYKDESGNIHEYTIFPDGTSEDSVIEHLI</sequence>
<proteinExistence type="predicted"/>
<evidence type="ECO:0000313" key="2">
    <source>
        <dbReference type="EMBL" id="NEY80704.1"/>
    </source>
</evidence>
<dbReference type="EMBL" id="JAAIWN010000006">
    <property type="protein sequence ID" value="NEY80704.1"/>
    <property type="molecule type" value="Genomic_DNA"/>
</dbReference>
<evidence type="ECO:0000313" key="3">
    <source>
        <dbReference type="Proteomes" id="UP000472971"/>
    </source>
</evidence>